<feature type="chain" id="PRO_5043935651" evidence="2">
    <location>
        <begin position="24"/>
        <end position="143"/>
    </location>
</feature>
<feature type="signal peptide" evidence="2">
    <location>
        <begin position="1"/>
        <end position="23"/>
    </location>
</feature>
<organism evidence="3 4">
    <name type="scientific">Roseburia amylophila</name>
    <dbReference type="NCBI Taxonomy" id="2981794"/>
    <lineage>
        <taxon>Bacteria</taxon>
        <taxon>Bacillati</taxon>
        <taxon>Bacillota</taxon>
        <taxon>Clostridia</taxon>
        <taxon>Lachnospirales</taxon>
        <taxon>Lachnospiraceae</taxon>
        <taxon>Roseburia</taxon>
    </lineage>
</organism>
<sequence>MYRKKIIRHLALLWSILFLVAIAGASTRTEQVSPTEKEAFAVNYIELKNVRLLDTPDKMLSREEQMQNTGIAALTLGCSGRLANHRRNIGMMFWLLLVVLPQLFMGRIQRNRKKHGDNVLRSLMLARFERKADGKKEALAPAY</sequence>
<keyword evidence="2" id="KW-0732">Signal</keyword>
<evidence type="ECO:0000313" key="3">
    <source>
        <dbReference type="EMBL" id="MCC2243214.1"/>
    </source>
</evidence>
<dbReference type="Proteomes" id="UP001198893">
    <property type="component" value="Unassembled WGS sequence"/>
</dbReference>
<dbReference type="EMBL" id="JAJEQW010000017">
    <property type="protein sequence ID" value="MCC2243214.1"/>
    <property type="molecule type" value="Genomic_DNA"/>
</dbReference>
<keyword evidence="1" id="KW-0812">Transmembrane</keyword>
<dbReference type="RefSeq" id="WP_227710708.1">
    <property type="nucleotide sequence ID" value="NZ_JAJEQW010000017.1"/>
</dbReference>
<keyword evidence="1" id="KW-1133">Transmembrane helix</keyword>
<feature type="transmembrane region" description="Helical" evidence="1">
    <location>
        <begin position="89"/>
        <end position="106"/>
    </location>
</feature>
<dbReference type="AlphaFoldDB" id="A0AAW4WIN8"/>
<evidence type="ECO:0000313" key="4">
    <source>
        <dbReference type="Proteomes" id="UP001198893"/>
    </source>
</evidence>
<proteinExistence type="predicted"/>
<keyword evidence="1" id="KW-0472">Membrane</keyword>
<gene>
    <name evidence="3" type="ORF">LKD47_13105</name>
</gene>
<accession>A0AAW4WIN8</accession>
<protein>
    <submittedName>
        <fullName evidence="3">Uncharacterized protein</fullName>
    </submittedName>
</protein>
<reference evidence="3" key="1">
    <citation type="submission" date="2021-10" db="EMBL/GenBank/DDBJ databases">
        <title>Anaerobic single-cell dispensing facilitates the cultivation of human gut bacteria.</title>
        <authorList>
            <person name="Afrizal A."/>
        </authorList>
    </citation>
    <scope>NUCLEOTIDE SEQUENCE</scope>
    <source>
        <strain evidence="3">CLA-AA-H204</strain>
    </source>
</reference>
<evidence type="ECO:0000256" key="2">
    <source>
        <dbReference type="SAM" id="SignalP"/>
    </source>
</evidence>
<name>A0AAW4WIN8_9FIRM</name>
<evidence type="ECO:0000256" key="1">
    <source>
        <dbReference type="SAM" id="Phobius"/>
    </source>
</evidence>
<comment type="caution">
    <text evidence="3">The sequence shown here is derived from an EMBL/GenBank/DDBJ whole genome shotgun (WGS) entry which is preliminary data.</text>
</comment>